<dbReference type="InterPro" id="IPR010982">
    <property type="entry name" value="Lambda_DNA-bd_dom_sf"/>
</dbReference>
<dbReference type="Pfam" id="PF01381">
    <property type="entry name" value="HTH_3"/>
    <property type="match status" value="1"/>
</dbReference>
<accession>A0A367X0B7</accession>
<dbReference type="RefSeq" id="WP_114097510.1">
    <property type="nucleotide sequence ID" value="NZ_JPWI01000003.1"/>
</dbReference>
<dbReference type="SUPFAM" id="SSF47413">
    <property type="entry name" value="lambda repressor-like DNA-binding domains"/>
    <property type="match status" value="1"/>
</dbReference>
<name>A0A367X0B7_9PROT</name>
<dbReference type="SUPFAM" id="SSF51182">
    <property type="entry name" value="RmlC-like cupins"/>
    <property type="match status" value="1"/>
</dbReference>
<keyword evidence="1" id="KW-0238">DNA-binding</keyword>
<dbReference type="InterPro" id="IPR001387">
    <property type="entry name" value="Cro/C1-type_HTH"/>
</dbReference>
<comment type="caution">
    <text evidence="3">The sequence shown here is derived from an EMBL/GenBank/DDBJ whole genome shotgun (WGS) entry which is preliminary data.</text>
</comment>
<gene>
    <name evidence="3" type="ORF">TH30_06430</name>
</gene>
<dbReference type="PANTHER" id="PTHR46797">
    <property type="entry name" value="HTH-TYPE TRANSCRIPTIONAL REGULATOR"/>
    <property type="match status" value="1"/>
</dbReference>
<dbReference type="PANTHER" id="PTHR46797:SF10">
    <property type="entry name" value="BLR1115 PROTEIN"/>
    <property type="match status" value="1"/>
</dbReference>
<dbReference type="EMBL" id="JPWI01000003">
    <property type="protein sequence ID" value="RCK47126.1"/>
    <property type="molecule type" value="Genomic_DNA"/>
</dbReference>
<evidence type="ECO:0000313" key="3">
    <source>
        <dbReference type="EMBL" id="RCK47126.1"/>
    </source>
</evidence>
<dbReference type="InterPro" id="IPR011051">
    <property type="entry name" value="RmlC_Cupin_sf"/>
</dbReference>
<dbReference type="InterPro" id="IPR050807">
    <property type="entry name" value="TransReg_Diox_bact_type"/>
</dbReference>
<dbReference type="SMART" id="SM00530">
    <property type="entry name" value="HTH_XRE"/>
    <property type="match status" value="1"/>
</dbReference>
<dbReference type="GO" id="GO:0003677">
    <property type="term" value="F:DNA binding"/>
    <property type="evidence" value="ECO:0007669"/>
    <property type="project" value="UniProtKB-KW"/>
</dbReference>
<dbReference type="GO" id="GO:0005829">
    <property type="term" value="C:cytosol"/>
    <property type="evidence" value="ECO:0007669"/>
    <property type="project" value="TreeGrafter"/>
</dbReference>
<protein>
    <submittedName>
        <fullName evidence="3">LacI family transcriptional regulator</fullName>
    </submittedName>
</protein>
<evidence type="ECO:0000313" key="4">
    <source>
        <dbReference type="Proteomes" id="UP000252255"/>
    </source>
</evidence>
<dbReference type="CDD" id="cd02209">
    <property type="entry name" value="cupin_XRE_C"/>
    <property type="match status" value="1"/>
</dbReference>
<dbReference type="Gene3D" id="2.60.120.10">
    <property type="entry name" value="Jelly Rolls"/>
    <property type="match status" value="1"/>
</dbReference>
<dbReference type="Gene3D" id="1.10.260.40">
    <property type="entry name" value="lambda repressor-like DNA-binding domains"/>
    <property type="match status" value="1"/>
</dbReference>
<organism evidence="3 4">
    <name type="scientific">Thalassospira profundimaris</name>
    <dbReference type="NCBI Taxonomy" id="502049"/>
    <lineage>
        <taxon>Bacteria</taxon>
        <taxon>Pseudomonadati</taxon>
        <taxon>Pseudomonadota</taxon>
        <taxon>Alphaproteobacteria</taxon>
        <taxon>Rhodospirillales</taxon>
        <taxon>Thalassospiraceae</taxon>
        <taxon>Thalassospira</taxon>
    </lineage>
</organism>
<reference evidence="3 4" key="1">
    <citation type="submission" date="2014-07" db="EMBL/GenBank/DDBJ databases">
        <title>Draft genome sequence of Thalassospira profundimaris PR54-5.</title>
        <authorList>
            <person name="Lai Q."/>
            <person name="Shao Z."/>
        </authorList>
    </citation>
    <scope>NUCLEOTIDE SEQUENCE [LARGE SCALE GENOMIC DNA]</scope>
    <source>
        <strain evidence="3 4">PR54-5</strain>
    </source>
</reference>
<evidence type="ECO:0000256" key="1">
    <source>
        <dbReference type="ARBA" id="ARBA00023125"/>
    </source>
</evidence>
<dbReference type="InterPro" id="IPR014710">
    <property type="entry name" value="RmlC-like_jellyroll"/>
</dbReference>
<proteinExistence type="predicted"/>
<sequence length="189" mass="20915">MATIEDDTTAWISVRIRRERENRGWSLGQFAEKSGVSKAMISKIERGEASPTATVLGRLSGALSLTVSALLSHTSTVHNGVRHHAQQPQWSDPDTGYDRRQVLSGQNIPLELVEVNLPAGQQVSMPASAFTFIKQAIWVIEGTLFFHEGDRVHQMDQGDCLELGPPQECIFQNQGSQNCRYLVVVVRST</sequence>
<dbReference type="AlphaFoldDB" id="A0A367X0B7"/>
<dbReference type="CDD" id="cd00093">
    <property type="entry name" value="HTH_XRE"/>
    <property type="match status" value="1"/>
</dbReference>
<dbReference type="OrthoDB" id="189170at2"/>
<evidence type="ECO:0000259" key="2">
    <source>
        <dbReference type="PROSITE" id="PS50943"/>
    </source>
</evidence>
<dbReference type="PROSITE" id="PS50943">
    <property type="entry name" value="HTH_CROC1"/>
    <property type="match status" value="1"/>
</dbReference>
<dbReference type="GO" id="GO:0003700">
    <property type="term" value="F:DNA-binding transcription factor activity"/>
    <property type="evidence" value="ECO:0007669"/>
    <property type="project" value="TreeGrafter"/>
</dbReference>
<feature type="domain" description="HTH cro/C1-type" evidence="2">
    <location>
        <begin position="16"/>
        <end position="70"/>
    </location>
</feature>
<dbReference type="Proteomes" id="UP000252255">
    <property type="component" value="Unassembled WGS sequence"/>
</dbReference>